<dbReference type="GO" id="GO:0005524">
    <property type="term" value="F:ATP binding"/>
    <property type="evidence" value="ECO:0007669"/>
    <property type="project" value="InterPro"/>
</dbReference>
<dbReference type="Pfam" id="PF03109">
    <property type="entry name" value="ABC1"/>
    <property type="match status" value="1"/>
</dbReference>
<dbReference type="Proteomes" id="UP000285517">
    <property type="component" value="Chromosome"/>
</dbReference>
<accession>A0A410G6I1</accession>
<evidence type="ECO:0000259" key="3">
    <source>
        <dbReference type="PROSITE" id="PS50011"/>
    </source>
</evidence>
<dbReference type="AlphaFoldDB" id="A0A410G6I1"/>
<reference evidence="4 5" key="1">
    <citation type="submission" date="2019-01" db="EMBL/GenBank/DDBJ databases">
        <title>Complete genome sequencing of Aequorivita sp. H23M31.</title>
        <authorList>
            <person name="Bae J.-W."/>
        </authorList>
    </citation>
    <scope>NUCLEOTIDE SEQUENCE [LARGE SCALE GENOMIC DNA]</scope>
    <source>
        <strain evidence="4 5">H23M31</strain>
    </source>
</reference>
<protein>
    <submittedName>
        <fullName evidence="4">AarF/ABC1/UbiB kinase family protein</fullName>
    </submittedName>
</protein>
<feature type="transmembrane region" description="Helical" evidence="2">
    <location>
        <begin position="490"/>
        <end position="510"/>
    </location>
</feature>
<dbReference type="OrthoDB" id="9795390at2"/>
<dbReference type="PANTHER" id="PTHR10566:SF113">
    <property type="entry name" value="PROTEIN ACTIVITY OF BC1 COMPLEX KINASE 7, CHLOROPLASTIC"/>
    <property type="match status" value="1"/>
</dbReference>
<keyword evidence="4" id="KW-0418">Kinase</keyword>
<evidence type="ECO:0000256" key="1">
    <source>
        <dbReference type="ARBA" id="ARBA00009670"/>
    </source>
</evidence>
<keyword evidence="5" id="KW-1185">Reference proteome</keyword>
<feature type="transmembrane region" description="Helical" evidence="2">
    <location>
        <begin position="522"/>
        <end position="545"/>
    </location>
</feature>
<keyword evidence="4" id="KW-0808">Transferase</keyword>
<evidence type="ECO:0000313" key="4">
    <source>
        <dbReference type="EMBL" id="QAA82795.1"/>
    </source>
</evidence>
<dbReference type="PROSITE" id="PS50011">
    <property type="entry name" value="PROTEIN_KINASE_DOM"/>
    <property type="match status" value="1"/>
</dbReference>
<gene>
    <name evidence="4" type="ORF">EI546_14185</name>
</gene>
<dbReference type="CDD" id="cd05121">
    <property type="entry name" value="ABC1_ADCK3-like"/>
    <property type="match status" value="1"/>
</dbReference>
<dbReference type="RefSeq" id="WP_128251159.1">
    <property type="nucleotide sequence ID" value="NZ_CP034951.1"/>
</dbReference>
<comment type="similarity">
    <text evidence="1">Belongs to the protein kinase superfamily. ADCK protein kinase family.</text>
</comment>
<keyword evidence="2" id="KW-0472">Membrane</keyword>
<keyword evidence="2" id="KW-1133">Transmembrane helix</keyword>
<dbReference type="EMBL" id="CP034951">
    <property type="protein sequence ID" value="QAA82795.1"/>
    <property type="molecule type" value="Genomic_DNA"/>
</dbReference>
<keyword evidence="2" id="KW-0812">Transmembrane</keyword>
<sequence length="554" mass="63235">MSLLPDQYDKYLRFFQFMIKYWNSDVFLYTEEKITDSDANTEPESFDHSPEELAEDLKKMGPTYVKLGQLLSTRPDLLPPSFMDALATLQDDVEGVEYAEIEKIFKEELGVRISKAFASFETEPLASASIGQVHRAVLHSGKMVAVKIQRPGIRKRFIEDLDTLMSLSEKVETYSETARNYAVHSVIEELRYILLKELDYTLEAQNLATLKKNLAGFDHLFIPAPILDYCSSRVLTMEFVEGVKITKVSPLKRLDVSLEPLVDDLVKGYLKQIIVDGFAHADPHPGNVYLMPDNRIALMDLGMVAKFSDSMRETILKLMIALSNYDGDRVADILLGISEYDEKNIDVSVFRKNVLRKVQENEDTRAKDLQTGRLLIQVNQMAAKEGIHIPVELNIMGKILLNLDQTVAFLTPDYDLHNTVKEYVQELMHKRIKKNLKPGNLMELFLEMKELTENLPFRLNKFTENLSENRIKFTVDAIDEERFTDAFQKVANRITAGIIVAALIVGAAMLVRIPSNWNIGGYPIFAFLLFVLAAIIGLYLLYQILFKDENRKKK</sequence>
<dbReference type="InterPro" id="IPR050154">
    <property type="entry name" value="UbiB_kinase"/>
</dbReference>
<dbReference type="GO" id="GO:0004672">
    <property type="term" value="F:protein kinase activity"/>
    <property type="evidence" value="ECO:0007669"/>
    <property type="project" value="InterPro"/>
</dbReference>
<evidence type="ECO:0000256" key="2">
    <source>
        <dbReference type="SAM" id="Phobius"/>
    </source>
</evidence>
<organism evidence="4 5">
    <name type="scientific">Aequorivita ciconiae</name>
    <dbReference type="NCBI Taxonomy" id="2494375"/>
    <lineage>
        <taxon>Bacteria</taxon>
        <taxon>Pseudomonadati</taxon>
        <taxon>Bacteroidota</taxon>
        <taxon>Flavobacteriia</taxon>
        <taxon>Flavobacteriales</taxon>
        <taxon>Flavobacteriaceae</taxon>
        <taxon>Aequorivita</taxon>
    </lineage>
</organism>
<evidence type="ECO:0000313" key="5">
    <source>
        <dbReference type="Proteomes" id="UP000285517"/>
    </source>
</evidence>
<name>A0A410G6I1_9FLAO</name>
<proteinExistence type="inferred from homology"/>
<dbReference type="PANTHER" id="PTHR10566">
    <property type="entry name" value="CHAPERONE-ACTIVITY OF BC1 COMPLEX CABC1 -RELATED"/>
    <property type="match status" value="1"/>
</dbReference>
<dbReference type="SUPFAM" id="SSF56112">
    <property type="entry name" value="Protein kinase-like (PK-like)"/>
    <property type="match status" value="1"/>
</dbReference>
<dbReference type="InterPro" id="IPR004147">
    <property type="entry name" value="ABC1_dom"/>
</dbReference>
<dbReference type="InterPro" id="IPR000719">
    <property type="entry name" value="Prot_kinase_dom"/>
</dbReference>
<dbReference type="InterPro" id="IPR011009">
    <property type="entry name" value="Kinase-like_dom_sf"/>
</dbReference>
<dbReference type="KEGG" id="aev:EI546_14185"/>
<feature type="domain" description="Protein kinase" evidence="3">
    <location>
        <begin position="119"/>
        <end position="446"/>
    </location>
</feature>